<evidence type="ECO:0000256" key="1">
    <source>
        <dbReference type="ARBA" id="ARBA00007484"/>
    </source>
</evidence>
<keyword evidence="6 12" id="KW-0068">Autocatalytic cleavage</keyword>
<evidence type="ECO:0000256" key="3">
    <source>
        <dbReference type="ARBA" id="ARBA00022705"/>
    </source>
</evidence>
<dbReference type="Pfam" id="PF00717">
    <property type="entry name" value="Peptidase_S24"/>
    <property type="match status" value="1"/>
</dbReference>
<gene>
    <name evidence="14" type="ORF">UW90_C0001G0029</name>
</gene>
<dbReference type="Gene3D" id="2.10.109.10">
    <property type="entry name" value="Umud Fragment, subunit A"/>
    <property type="match status" value="1"/>
</dbReference>
<dbReference type="InterPro" id="IPR039418">
    <property type="entry name" value="LexA-like"/>
</dbReference>
<keyword evidence="11" id="KW-0742">SOS response</keyword>
<proteinExistence type="inferred from homology"/>
<evidence type="ECO:0000256" key="11">
    <source>
        <dbReference type="ARBA" id="ARBA00023236"/>
    </source>
</evidence>
<keyword evidence="9" id="KW-0804">Transcription</keyword>
<evidence type="ECO:0000256" key="6">
    <source>
        <dbReference type="ARBA" id="ARBA00022813"/>
    </source>
</evidence>
<dbReference type="GO" id="GO:0006260">
    <property type="term" value="P:DNA replication"/>
    <property type="evidence" value="ECO:0007669"/>
    <property type="project" value="UniProtKB-KW"/>
</dbReference>
<keyword evidence="10" id="KW-0234">DNA repair</keyword>
<dbReference type="GO" id="GO:0045892">
    <property type="term" value="P:negative regulation of DNA-templated transcription"/>
    <property type="evidence" value="ECO:0007669"/>
    <property type="project" value="InterPro"/>
</dbReference>
<keyword evidence="4" id="KW-0227">DNA damage</keyword>
<comment type="similarity">
    <text evidence="1 12">Belongs to the peptidase S24 family.</text>
</comment>
<comment type="caution">
    <text evidence="14">The sequence shown here is derived from an EMBL/GenBank/DDBJ whole genome shotgun (WGS) entry which is preliminary data.</text>
</comment>
<dbReference type="NCBIfam" id="TIGR00498">
    <property type="entry name" value="lexA"/>
    <property type="match status" value="1"/>
</dbReference>
<dbReference type="PANTHER" id="PTHR33516">
    <property type="entry name" value="LEXA REPRESSOR"/>
    <property type="match status" value="1"/>
</dbReference>
<dbReference type="SUPFAM" id="SSF51306">
    <property type="entry name" value="LexA/Signal peptidase"/>
    <property type="match status" value="1"/>
</dbReference>
<dbReference type="InterPro" id="IPR006200">
    <property type="entry name" value="LexA"/>
</dbReference>
<dbReference type="PRINTS" id="PR00726">
    <property type="entry name" value="LEXASERPTASE"/>
</dbReference>
<evidence type="ECO:0000256" key="10">
    <source>
        <dbReference type="ARBA" id="ARBA00023204"/>
    </source>
</evidence>
<evidence type="ECO:0000256" key="7">
    <source>
        <dbReference type="ARBA" id="ARBA00023015"/>
    </source>
</evidence>
<dbReference type="InterPro" id="IPR006197">
    <property type="entry name" value="Peptidase_S24_LexA"/>
</dbReference>
<dbReference type="GO" id="GO:0003677">
    <property type="term" value="F:DNA binding"/>
    <property type="evidence" value="ECO:0007669"/>
    <property type="project" value="UniProtKB-KW"/>
</dbReference>
<dbReference type="AlphaFoldDB" id="A0A0G1L3A8"/>
<keyword evidence="3" id="KW-0235">DNA replication</keyword>
<dbReference type="GO" id="GO:0009432">
    <property type="term" value="P:SOS response"/>
    <property type="evidence" value="ECO:0007669"/>
    <property type="project" value="UniProtKB-KW"/>
</dbReference>
<sequence>MSQDRFQQLISFYRKHKRMPSYGELVKLFGLKSKSPAYKFTAKLLDQGLIGKDASGRLLPTAIFSELPILGTVAAGWPSPAEEEISNTMNLDDYLIRNKEATYLFKVKGDSMSGAGIMDGDMALVERGRQAKDGDIVLAEIDREWTLKYFRKRNGKVYLEAANKKYGLIYPNEELKVAAVLVSVIRKYKF</sequence>
<dbReference type="CDD" id="cd06529">
    <property type="entry name" value="S24_LexA-like"/>
    <property type="match status" value="1"/>
</dbReference>
<dbReference type="InterPro" id="IPR036286">
    <property type="entry name" value="LexA/Signal_pep-like_sf"/>
</dbReference>
<evidence type="ECO:0000313" key="15">
    <source>
        <dbReference type="Proteomes" id="UP000034368"/>
    </source>
</evidence>
<feature type="domain" description="Peptidase S24/S26A/S26B/S26C" evidence="13">
    <location>
        <begin position="68"/>
        <end position="179"/>
    </location>
</feature>
<organism evidence="14 15">
    <name type="scientific">Candidatus Yanofskybacteria bacterium GW2011_GWB1_45_11</name>
    <dbReference type="NCBI Taxonomy" id="1619026"/>
    <lineage>
        <taxon>Bacteria</taxon>
        <taxon>Candidatus Yanofskyibacteriota</taxon>
    </lineage>
</organism>
<evidence type="ECO:0000256" key="9">
    <source>
        <dbReference type="ARBA" id="ARBA00023163"/>
    </source>
</evidence>
<dbReference type="GO" id="GO:0006281">
    <property type="term" value="P:DNA repair"/>
    <property type="evidence" value="ECO:0007669"/>
    <property type="project" value="UniProtKB-KW"/>
</dbReference>
<evidence type="ECO:0000256" key="5">
    <source>
        <dbReference type="ARBA" id="ARBA00022801"/>
    </source>
</evidence>
<reference evidence="14 15" key="1">
    <citation type="journal article" date="2015" name="Nature">
        <title>rRNA introns, odd ribosomes, and small enigmatic genomes across a large radiation of phyla.</title>
        <authorList>
            <person name="Brown C.T."/>
            <person name="Hug L.A."/>
            <person name="Thomas B.C."/>
            <person name="Sharon I."/>
            <person name="Castelle C.J."/>
            <person name="Singh A."/>
            <person name="Wilkins M.J."/>
            <person name="Williams K.H."/>
            <person name="Banfield J.F."/>
        </authorList>
    </citation>
    <scope>NUCLEOTIDE SEQUENCE [LARGE SCALE GENOMIC DNA]</scope>
</reference>
<keyword evidence="7" id="KW-0805">Transcription regulation</keyword>
<evidence type="ECO:0000259" key="13">
    <source>
        <dbReference type="Pfam" id="PF00717"/>
    </source>
</evidence>
<evidence type="ECO:0000256" key="2">
    <source>
        <dbReference type="ARBA" id="ARBA00022491"/>
    </source>
</evidence>
<dbReference type="EMBL" id="LCKD01000001">
    <property type="protein sequence ID" value="KKT90441.1"/>
    <property type="molecule type" value="Genomic_DNA"/>
</dbReference>
<keyword evidence="2" id="KW-0678">Repressor</keyword>
<keyword evidence="5 12" id="KW-0378">Hydrolase</keyword>
<evidence type="ECO:0000256" key="4">
    <source>
        <dbReference type="ARBA" id="ARBA00022763"/>
    </source>
</evidence>
<dbReference type="GO" id="GO:0004252">
    <property type="term" value="F:serine-type endopeptidase activity"/>
    <property type="evidence" value="ECO:0007669"/>
    <property type="project" value="InterPro"/>
</dbReference>
<evidence type="ECO:0000256" key="8">
    <source>
        <dbReference type="ARBA" id="ARBA00023125"/>
    </source>
</evidence>
<evidence type="ECO:0000313" key="14">
    <source>
        <dbReference type="EMBL" id="KKT90441.1"/>
    </source>
</evidence>
<dbReference type="InterPro" id="IPR050077">
    <property type="entry name" value="LexA_repressor"/>
</dbReference>
<dbReference type="Proteomes" id="UP000034368">
    <property type="component" value="Unassembled WGS sequence"/>
</dbReference>
<accession>A0A0G1L3A8</accession>
<evidence type="ECO:0000256" key="12">
    <source>
        <dbReference type="RuleBase" id="RU003991"/>
    </source>
</evidence>
<name>A0A0G1L3A8_9BACT</name>
<protein>
    <submittedName>
        <fullName evidence="14">LexA repressor</fullName>
    </submittedName>
</protein>
<dbReference type="PANTHER" id="PTHR33516:SF2">
    <property type="entry name" value="LEXA REPRESSOR-RELATED"/>
    <property type="match status" value="1"/>
</dbReference>
<dbReference type="InterPro" id="IPR015927">
    <property type="entry name" value="Peptidase_S24_S26A/B/C"/>
</dbReference>
<keyword evidence="8" id="KW-0238">DNA-binding</keyword>